<keyword evidence="4" id="KW-1185">Reference proteome</keyword>
<dbReference type="SMART" id="SM00220">
    <property type="entry name" value="S_TKc"/>
    <property type="match status" value="1"/>
</dbReference>
<dbReference type="GO" id="GO:0005737">
    <property type="term" value="C:cytoplasm"/>
    <property type="evidence" value="ECO:0007669"/>
    <property type="project" value="TreeGrafter"/>
</dbReference>
<dbReference type="SUPFAM" id="SSF56112">
    <property type="entry name" value="Protein kinase-like (PK-like)"/>
    <property type="match status" value="1"/>
</dbReference>
<dbReference type="Proteomes" id="UP000800035">
    <property type="component" value="Unassembled WGS sequence"/>
</dbReference>
<dbReference type="EMBL" id="ML976986">
    <property type="protein sequence ID" value="KAF1958622.1"/>
    <property type="molecule type" value="Genomic_DNA"/>
</dbReference>
<keyword evidence="3" id="KW-0808">Transferase</keyword>
<dbReference type="GO" id="GO:0005634">
    <property type="term" value="C:nucleus"/>
    <property type="evidence" value="ECO:0007669"/>
    <property type="project" value="TreeGrafter"/>
</dbReference>
<accession>A0A6A5U447</accession>
<dbReference type="GO" id="GO:0005524">
    <property type="term" value="F:ATP binding"/>
    <property type="evidence" value="ECO:0007669"/>
    <property type="project" value="InterPro"/>
</dbReference>
<organism evidence="3 4">
    <name type="scientific">Byssothecium circinans</name>
    <dbReference type="NCBI Taxonomy" id="147558"/>
    <lineage>
        <taxon>Eukaryota</taxon>
        <taxon>Fungi</taxon>
        <taxon>Dikarya</taxon>
        <taxon>Ascomycota</taxon>
        <taxon>Pezizomycotina</taxon>
        <taxon>Dothideomycetes</taxon>
        <taxon>Pleosporomycetidae</taxon>
        <taxon>Pleosporales</taxon>
        <taxon>Massarineae</taxon>
        <taxon>Massarinaceae</taxon>
        <taxon>Byssothecium</taxon>
    </lineage>
</organism>
<dbReference type="InterPro" id="IPR011009">
    <property type="entry name" value="Kinase-like_dom_sf"/>
</dbReference>
<feature type="region of interest" description="Disordered" evidence="1">
    <location>
        <begin position="1"/>
        <end position="25"/>
    </location>
</feature>
<evidence type="ECO:0000259" key="2">
    <source>
        <dbReference type="PROSITE" id="PS50011"/>
    </source>
</evidence>
<gene>
    <name evidence="3" type="ORF">CC80DRAFT_591555</name>
</gene>
<evidence type="ECO:0000313" key="4">
    <source>
        <dbReference type="Proteomes" id="UP000800035"/>
    </source>
</evidence>
<evidence type="ECO:0000313" key="3">
    <source>
        <dbReference type="EMBL" id="KAF1958622.1"/>
    </source>
</evidence>
<dbReference type="PANTHER" id="PTHR44167">
    <property type="entry name" value="OVARIAN-SPECIFIC SERINE/THREONINE-PROTEIN KINASE LOK-RELATED"/>
    <property type="match status" value="1"/>
</dbReference>
<sequence length="281" mass="31469">MRGTDPPTQANGTSQNTDRQPPLPEVKSARELDSLVEVFTIEDDGSHKFSRTTFAIKNLDDYVWYGEAPIRKMALSSKDIMESLKFVPDANLYPTPSTTITVISMPVDVDGGVFIKGPKIGSYDLFEGTNFLPNLLLQEAEIMELLRQNPHPNIIRYHGSIIKRGRIVGLVLDQHPRTLRNRVKHGSEYFNAKHCLDGIKLGVSHLHTLGLAHNDLTPDNIMVREDDTPVIIDFGSCQPFGDNLITAGTPGWFDEDFTTSARQHDEIAFGKLEAWLEERLS</sequence>
<proteinExistence type="predicted"/>
<reference evidence="3" key="1">
    <citation type="journal article" date="2020" name="Stud. Mycol.">
        <title>101 Dothideomycetes genomes: a test case for predicting lifestyles and emergence of pathogens.</title>
        <authorList>
            <person name="Haridas S."/>
            <person name="Albert R."/>
            <person name="Binder M."/>
            <person name="Bloem J."/>
            <person name="Labutti K."/>
            <person name="Salamov A."/>
            <person name="Andreopoulos B."/>
            <person name="Baker S."/>
            <person name="Barry K."/>
            <person name="Bills G."/>
            <person name="Bluhm B."/>
            <person name="Cannon C."/>
            <person name="Castanera R."/>
            <person name="Culley D."/>
            <person name="Daum C."/>
            <person name="Ezra D."/>
            <person name="Gonzalez J."/>
            <person name="Henrissat B."/>
            <person name="Kuo A."/>
            <person name="Liang C."/>
            <person name="Lipzen A."/>
            <person name="Lutzoni F."/>
            <person name="Magnuson J."/>
            <person name="Mondo S."/>
            <person name="Nolan M."/>
            <person name="Ohm R."/>
            <person name="Pangilinan J."/>
            <person name="Park H.-J."/>
            <person name="Ramirez L."/>
            <person name="Alfaro M."/>
            <person name="Sun H."/>
            <person name="Tritt A."/>
            <person name="Yoshinaga Y."/>
            <person name="Zwiers L.-H."/>
            <person name="Turgeon B."/>
            <person name="Goodwin S."/>
            <person name="Spatafora J."/>
            <person name="Crous P."/>
            <person name="Grigoriev I."/>
        </authorList>
    </citation>
    <scope>NUCLEOTIDE SEQUENCE</scope>
    <source>
        <strain evidence="3">CBS 675.92</strain>
    </source>
</reference>
<feature type="domain" description="Protein kinase" evidence="2">
    <location>
        <begin position="38"/>
        <end position="281"/>
    </location>
</feature>
<dbReference type="GO" id="GO:0044773">
    <property type="term" value="P:mitotic DNA damage checkpoint signaling"/>
    <property type="evidence" value="ECO:0007669"/>
    <property type="project" value="TreeGrafter"/>
</dbReference>
<dbReference type="AlphaFoldDB" id="A0A6A5U447"/>
<protein>
    <submittedName>
        <fullName evidence="3">Kinase-like protein</fullName>
    </submittedName>
</protein>
<name>A0A6A5U447_9PLEO</name>
<dbReference type="PROSITE" id="PS50011">
    <property type="entry name" value="PROTEIN_KINASE_DOM"/>
    <property type="match status" value="1"/>
</dbReference>
<keyword evidence="3" id="KW-0418">Kinase</keyword>
<dbReference type="Gene3D" id="1.10.510.10">
    <property type="entry name" value="Transferase(Phosphotransferase) domain 1"/>
    <property type="match status" value="1"/>
</dbReference>
<evidence type="ECO:0000256" key="1">
    <source>
        <dbReference type="SAM" id="MobiDB-lite"/>
    </source>
</evidence>
<feature type="compositionally biased region" description="Polar residues" evidence="1">
    <location>
        <begin position="1"/>
        <end position="19"/>
    </location>
</feature>
<dbReference type="PANTHER" id="PTHR44167:SF24">
    <property type="entry name" value="SERINE_THREONINE-PROTEIN KINASE CHK2"/>
    <property type="match status" value="1"/>
</dbReference>
<dbReference type="InterPro" id="IPR000719">
    <property type="entry name" value="Prot_kinase_dom"/>
</dbReference>
<dbReference type="Pfam" id="PF00069">
    <property type="entry name" value="Pkinase"/>
    <property type="match status" value="1"/>
</dbReference>
<dbReference type="GO" id="GO:0004674">
    <property type="term" value="F:protein serine/threonine kinase activity"/>
    <property type="evidence" value="ECO:0007669"/>
    <property type="project" value="TreeGrafter"/>
</dbReference>
<dbReference type="OrthoDB" id="4062651at2759"/>